<dbReference type="GO" id="GO:0005829">
    <property type="term" value="C:cytosol"/>
    <property type="evidence" value="ECO:0007669"/>
    <property type="project" value="TreeGrafter"/>
</dbReference>
<dbReference type="EMBL" id="CP035758">
    <property type="protein sequence ID" value="QBD83430.1"/>
    <property type="molecule type" value="Genomic_DNA"/>
</dbReference>
<dbReference type="OrthoDB" id="155973at2"/>
<evidence type="ECO:0000256" key="7">
    <source>
        <dbReference type="PROSITE-ProRule" id="PRU01091"/>
    </source>
</evidence>
<dbReference type="KEGG" id="kbs:EPA93_10655"/>
<dbReference type="Gene3D" id="1.10.10.10">
    <property type="entry name" value="Winged helix-like DNA-binding domain superfamily/Winged helix DNA-binding domain"/>
    <property type="match status" value="1"/>
</dbReference>
<dbReference type="SMART" id="SM00862">
    <property type="entry name" value="Trans_reg_C"/>
    <property type="match status" value="1"/>
</dbReference>
<dbReference type="Gene3D" id="6.10.250.690">
    <property type="match status" value="1"/>
</dbReference>
<keyword evidence="2" id="KW-0902">Two-component regulatory system</keyword>
<dbReference type="FunFam" id="3.40.50.2300:FF:000001">
    <property type="entry name" value="DNA-binding response regulator PhoB"/>
    <property type="match status" value="1"/>
</dbReference>
<keyword evidence="4 7" id="KW-0238">DNA-binding</keyword>
<dbReference type="PANTHER" id="PTHR48111:SF2">
    <property type="entry name" value="RESPONSE REGULATOR SAER"/>
    <property type="match status" value="1"/>
</dbReference>
<evidence type="ECO:0000313" key="10">
    <source>
        <dbReference type="EMBL" id="QBD83430.1"/>
    </source>
</evidence>
<reference evidence="10 11" key="1">
    <citation type="submission" date="2019-01" db="EMBL/GenBank/DDBJ databases">
        <title>Ktedonosporobacter rubrisoli SCAWS-G2.</title>
        <authorList>
            <person name="Huang Y."/>
            <person name="Yan B."/>
        </authorList>
    </citation>
    <scope>NUCLEOTIDE SEQUENCE [LARGE SCALE GENOMIC DNA]</scope>
    <source>
        <strain evidence="10 11">SCAWS-G2</strain>
    </source>
</reference>
<keyword evidence="11" id="KW-1185">Reference proteome</keyword>
<dbReference type="GO" id="GO:0032993">
    <property type="term" value="C:protein-DNA complex"/>
    <property type="evidence" value="ECO:0007669"/>
    <property type="project" value="TreeGrafter"/>
</dbReference>
<sequence length="235" mass="27254">MEQYKAHILLVDDEDEILQFVKDALEDEGFAVLTAVDGKQALTLARQQRPDLIILDIMLPRRDGFSVCRELREEMDIPIVFLSARQSDVDKVQGFSIGADDYVTKPFSIKELIARVEAHLRRQQREQQRIEATSFSHGKLTVNFSAHEVQYDQTPVAFTRKEFEIIQLLVLHPHQVFSREMIYNHIWDMDALGSTETVMEHIKRIRKKLAQVDPATEYISTVWGVGYKWEPLTRA</sequence>
<proteinExistence type="predicted"/>
<evidence type="ECO:0000256" key="3">
    <source>
        <dbReference type="ARBA" id="ARBA00023015"/>
    </source>
</evidence>
<dbReference type="Pfam" id="PF00486">
    <property type="entry name" value="Trans_reg_C"/>
    <property type="match status" value="1"/>
</dbReference>
<evidence type="ECO:0000256" key="6">
    <source>
        <dbReference type="PROSITE-ProRule" id="PRU00169"/>
    </source>
</evidence>
<dbReference type="PANTHER" id="PTHR48111">
    <property type="entry name" value="REGULATOR OF RPOS"/>
    <property type="match status" value="1"/>
</dbReference>
<dbReference type="SUPFAM" id="SSF52172">
    <property type="entry name" value="CheY-like"/>
    <property type="match status" value="1"/>
</dbReference>
<feature type="domain" description="OmpR/PhoB-type" evidence="9">
    <location>
        <begin position="132"/>
        <end position="231"/>
    </location>
</feature>
<accession>A0A4P6K690</accession>
<evidence type="ECO:0000313" key="11">
    <source>
        <dbReference type="Proteomes" id="UP000290365"/>
    </source>
</evidence>
<keyword evidence="3" id="KW-0805">Transcription regulation</keyword>
<dbReference type="InterPro" id="IPR036388">
    <property type="entry name" value="WH-like_DNA-bd_sf"/>
</dbReference>
<dbReference type="Gene3D" id="3.40.50.2300">
    <property type="match status" value="1"/>
</dbReference>
<evidence type="ECO:0000256" key="2">
    <source>
        <dbReference type="ARBA" id="ARBA00023012"/>
    </source>
</evidence>
<evidence type="ECO:0000259" key="8">
    <source>
        <dbReference type="PROSITE" id="PS50110"/>
    </source>
</evidence>
<dbReference type="GO" id="GO:0000156">
    <property type="term" value="F:phosphorelay response regulator activity"/>
    <property type="evidence" value="ECO:0007669"/>
    <property type="project" value="TreeGrafter"/>
</dbReference>
<dbReference type="Proteomes" id="UP000290365">
    <property type="component" value="Chromosome"/>
</dbReference>
<evidence type="ECO:0000259" key="9">
    <source>
        <dbReference type="PROSITE" id="PS51755"/>
    </source>
</evidence>
<evidence type="ECO:0000256" key="5">
    <source>
        <dbReference type="ARBA" id="ARBA00023163"/>
    </source>
</evidence>
<dbReference type="InterPro" id="IPR001867">
    <property type="entry name" value="OmpR/PhoB-type_DNA-bd"/>
</dbReference>
<evidence type="ECO:0000256" key="4">
    <source>
        <dbReference type="ARBA" id="ARBA00023125"/>
    </source>
</evidence>
<dbReference type="InterPro" id="IPR039420">
    <property type="entry name" value="WalR-like"/>
</dbReference>
<dbReference type="SMART" id="SM00448">
    <property type="entry name" value="REC"/>
    <property type="match status" value="1"/>
</dbReference>
<keyword evidence="5" id="KW-0804">Transcription</keyword>
<dbReference type="FunFam" id="1.10.10.10:FF:000018">
    <property type="entry name" value="DNA-binding response regulator ResD"/>
    <property type="match status" value="1"/>
</dbReference>
<dbReference type="InterPro" id="IPR011006">
    <property type="entry name" value="CheY-like_superfamily"/>
</dbReference>
<dbReference type="GO" id="GO:0000976">
    <property type="term" value="F:transcription cis-regulatory region binding"/>
    <property type="evidence" value="ECO:0007669"/>
    <property type="project" value="TreeGrafter"/>
</dbReference>
<feature type="domain" description="Response regulatory" evidence="8">
    <location>
        <begin position="7"/>
        <end position="120"/>
    </location>
</feature>
<dbReference type="PROSITE" id="PS50110">
    <property type="entry name" value="RESPONSE_REGULATORY"/>
    <property type="match status" value="1"/>
</dbReference>
<feature type="modified residue" description="4-aspartylphosphate" evidence="6">
    <location>
        <position position="56"/>
    </location>
</feature>
<dbReference type="Pfam" id="PF00072">
    <property type="entry name" value="Response_reg"/>
    <property type="match status" value="1"/>
</dbReference>
<dbReference type="PROSITE" id="PS51755">
    <property type="entry name" value="OMPR_PHOB"/>
    <property type="match status" value="1"/>
</dbReference>
<dbReference type="CDD" id="cd17574">
    <property type="entry name" value="REC_OmpR"/>
    <property type="match status" value="1"/>
</dbReference>
<dbReference type="InterPro" id="IPR001789">
    <property type="entry name" value="Sig_transdc_resp-reg_receiver"/>
</dbReference>
<keyword evidence="1 6" id="KW-0597">Phosphoprotein</keyword>
<name>A0A4P6K690_KTERU</name>
<evidence type="ECO:0000256" key="1">
    <source>
        <dbReference type="ARBA" id="ARBA00022553"/>
    </source>
</evidence>
<organism evidence="10 11">
    <name type="scientific">Ktedonosporobacter rubrisoli</name>
    <dbReference type="NCBI Taxonomy" id="2509675"/>
    <lineage>
        <taxon>Bacteria</taxon>
        <taxon>Bacillati</taxon>
        <taxon>Chloroflexota</taxon>
        <taxon>Ktedonobacteria</taxon>
        <taxon>Ktedonobacterales</taxon>
        <taxon>Ktedonosporobacteraceae</taxon>
        <taxon>Ktedonosporobacter</taxon>
    </lineage>
</organism>
<dbReference type="GO" id="GO:0006355">
    <property type="term" value="P:regulation of DNA-templated transcription"/>
    <property type="evidence" value="ECO:0007669"/>
    <property type="project" value="InterPro"/>
</dbReference>
<dbReference type="CDD" id="cd00383">
    <property type="entry name" value="trans_reg_C"/>
    <property type="match status" value="1"/>
</dbReference>
<feature type="DNA-binding region" description="OmpR/PhoB-type" evidence="7">
    <location>
        <begin position="132"/>
        <end position="231"/>
    </location>
</feature>
<gene>
    <name evidence="10" type="ORF">EPA93_10655</name>
</gene>
<protein>
    <submittedName>
        <fullName evidence="10">Response regulator transcription factor</fullName>
    </submittedName>
</protein>
<dbReference type="AlphaFoldDB" id="A0A4P6K690"/>